<proteinExistence type="predicted"/>
<feature type="compositionally biased region" description="Polar residues" evidence="1">
    <location>
        <begin position="51"/>
        <end position="95"/>
    </location>
</feature>
<organism evidence="2 3">
    <name type="scientific">Crenichthys baileyi</name>
    <name type="common">White River springfish</name>
    <dbReference type="NCBI Taxonomy" id="28760"/>
    <lineage>
        <taxon>Eukaryota</taxon>
        <taxon>Metazoa</taxon>
        <taxon>Chordata</taxon>
        <taxon>Craniata</taxon>
        <taxon>Vertebrata</taxon>
        <taxon>Euteleostomi</taxon>
        <taxon>Actinopterygii</taxon>
        <taxon>Neopterygii</taxon>
        <taxon>Teleostei</taxon>
        <taxon>Neoteleostei</taxon>
        <taxon>Acanthomorphata</taxon>
        <taxon>Ovalentaria</taxon>
        <taxon>Atherinomorphae</taxon>
        <taxon>Cyprinodontiformes</taxon>
        <taxon>Goodeidae</taxon>
        <taxon>Crenichthys</taxon>
    </lineage>
</organism>
<dbReference type="AlphaFoldDB" id="A0AAV9RYC9"/>
<accession>A0AAV9RYC9</accession>
<gene>
    <name evidence="2" type="ORF">CRENBAI_011754</name>
</gene>
<feature type="compositionally biased region" description="Basic and acidic residues" evidence="1">
    <location>
        <begin position="134"/>
        <end position="146"/>
    </location>
</feature>
<feature type="region of interest" description="Disordered" evidence="1">
    <location>
        <begin position="51"/>
        <end position="103"/>
    </location>
</feature>
<dbReference type="Proteomes" id="UP001311232">
    <property type="component" value="Unassembled WGS sequence"/>
</dbReference>
<feature type="region of interest" description="Disordered" evidence="1">
    <location>
        <begin position="134"/>
        <end position="175"/>
    </location>
</feature>
<evidence type="ECO:0000313" key="3">
    <source>
        <dbReference type="Proteomes" id="UP001311232"/>
    </source>
</evidence>
<dbReference type="EMBL" id="JAHHUM010001176">
    <property type="protein sequence ID" value="KAK5614036.1"/>
    <property type="molecule type" value="Genomic_DNA"/>
</dbReference>
<reference evidence="2 3" key="1">
    <citation type="submission" date="2021-06" db="EMBL/GenBank/DDBJ databases">
        <authorList>
            <person name="Palmer J.M."/>
        </authorList>
    </citation>
    <scope>NUCLEOTIDE SEQUENCE [LARGE SCALE GENOMIC DNA]</scope>
    <source>
        <strain evidence="2 3">MEX-2019</strain>
        <tissue evidence="2">Muscle</tissue>
    </source>
</reference>
<comment type="caution">
    <text evidence="2">The sequence shown here is derived from an EMBL/GenBank/DDBJ whole genome shotgun (WGS) entry which is preliminary data.</text>
</comment>
<keyword evidence="3" id="KW-1185">Reference proteome</keyword>
<sequence>MEEDYRTAIRQFYCRPRSPTSSHKSAAAVQPTSCLQGAAAEQATQSLQGAAAEQATQSLQGAAAEQATQSLQGAAAEQATQSLQGAAAEQATQSLKGAAAAAAVELSTPGLQPAAEFPGSPRADRLCYRFLRVPTDRVPGRTDAPSDPKSASTSPTCRRGRRKRSTSAQVSGGLGDASAAASSLQAFQEFSGELVPVLVPESYDEGFEEEASPDHVCEGFKEQLELVLAS</sequence>
<protein>
    <submittedName>
        <fullName evidence="2">Uncharacterized protein</fullName>
    </submittedName>
</protein>
<evidence type="ECO:0000256" key="1">
    <source>
        <dbReference type="SAM" id="MobiDB-lite"/>
    </source>
</evidence>
<evidence type="ECO:0000313" key="2">
    <source>
        <dbReference type="EMBL" id="KAK5614036.1"/>
    </source>
</evidence>
<name>A0AAV9RYC9_9TELE</name>